<dbReference type="Proteomes" id="UP000000647">
    <property type="component" value="Chromosome"/>
</dbReference>
<dbReference type="EMBL" id="CP000544">
    <property type="protein sequence ID" value="ABM61379.1"/>
    <property type="molecule type" value="Genomic_DNA"/>
</dbReference>
<keyword evidence="1" id="KW-0472">Membrane</keyword>
<feature type="transmembrane region" description="Helical" evidence="1">
    <location>
        <begin position="365"/>
        <end position="385"/>
    </location>
</feature>
<dbReference type="NCBIfam" id="NF047644">
    <property type="entry name" value="TsoY_fam"/>
    <property type="match status" value="1"/>
</dbReference>
<feature type="transmembrane region" description="Helical" evidence="1">
    <location>
        <begin position="65"/>
        <end position="86"/>
    </location>
</feature>
<dbReference type="KEGG" id="hha:Hhal_0593"/>
<dbReference type="HOGENOM" id="CLU_056685_0_0_6"/>
<dbReference type="AlphaFoldDB" id="A1WUL7"/>
<feature type="transmembrane region" description="Helical" evidence="1">
    <location>
        <begin position="113"/>
        <end position="135"/>
    </location>
</feature>
<reference evidence="2 3" key="2">
    <citation type="journal article" date="2013" name="Stand. Genomic Sci.">
        <title>Complete genome sequence of Halorhodospira halophila SL1.</title>
        <authorList>
            <person name="Challacombe J.F."/>
            <person name="Majid S."/>
            <person name="Deole R."/>
            <person name="Brettin T.S."/>
            <person name="Bruce D."/>
            <person name="Delano S.F."/>
            <person name="Detter J.C."/>
            <person name="Gleasner C.D."/>
            <person name="Han C.S."/>
            <person name="Misra M."/>
            <person name="Reitenga K.G."/>
            <person name="Mikhailova N."/>
            <person name="Woyke T."/>
            <person name="Pitluck S."/>
            <person name="Nolan M."/>
            <person name="Land M.L."/>
            <person name="Saunders E."/>
            <person name="Tapia R."/>
            <person name="Lapidus A."/>
            <person name="Ivanova N."/>
            <person name="Hoff W.D."/>
        </authorList>
    </citation>
    <scope>NUCLEOTIDE SEQUENCE [LARGE SCALE GENOMIC DNA]</scope>
    <source>
        <strain evidence="3">DSM 244 / SL1</strain>
    </source>
</reference>
<dbReference type="eggNOG" id="ENOG502Z87Y">
    <property type="taxonomic scope" value="Bacteria"/>
</dbReference>
<feature type="transmembrane region" description="Helical" evidence="1">
    <location>
        <begin position="332"/>
        <end position="353"/>
    </location>
</feature>
<dbReference type="RefSeq" id="WP_011813402.1">
    <property type="nucleotide sequence ID" value="NC_008789.1"/>
</dbReference>
<keyword evidence="1" id="KW-1133">Transmembrane helix</keyword>
<keyword evidence="3" id="KW-1185">Reference proteome</keyword>
<dbReference type="OrthoDB" id="9156251at2"/>
<feature type="transmembrane region" description="Helical" evidence="1">
    <location>
        <begin position="141"/>
        <end position="161"/>
    </location>
</feature>
<feature type="transmembrane region" description="Helical" evidence="1">
    <location>
        <begin position="213"/>
        <end position="239"/>
    </location>
</feature>
<proteinExistence type="predicted"/>
<name>A1WUL7_HALHL</name>
<dbReference type="InterPro" id="IPR059133">
    <property type="entry name" value="TsoY-like"/>
</dbReference>
<organism evidence="2 3">
    <name type="scientific">Halorhodospira halophila (strain DSM 244 / SL1)</name>
    <name type="common">Ectothiorhodospira halophila (strain DSM 244 / SL1)</name>
    <dbReference type="NCBI Taxonomy" id="349124"/>
    <lineage>
        <taxon>Bacteria</taxon>
        <taxon>Pseudomonadati</taxon>
        <taxon>Pseudomonadota</taxon>
        <taxon>Gammaproteobacteria</taxon>
        <taxon>Chromatiales</taxon>
        <taxon>Ectothiorhodospiraceae</taxon>
        <taxon>Halorhodospira</taxon>
    </lineage>
</organism>
<protein>
    <submittedName>
        <fullName evidence="2">Uncharacterized protein</fullName>
    </submittedName>
</protein>
<feature type="transmembrane region" description="Helical" evidence="1">
    <location>
        <begin position="188"/>
        <end position="207"/>
    </location>
</feature>
<reference evidence="3" key="1">
    <citation type="submission" date="2006-12" db="EMBL/GenBank/DDBJ databases">
        <title>Complete sequence of Halorhodospira halophila SL1.</title>
        <authorList>
            <consortium name="US DOE Joint Genome Institute"/>
            <person name="Copeland A."/>
            <person name="Lucas S."/>
            <person name="Lapidus A."/>
            <person name="Barry K."/>
            <person name="Detter J.C."/>
            <person name="Glavina del Rio T."/>
            <person name="Hammon N."/>
            <person name="Israni S."/>
            <person name="Dalin E."/>
            <person name="Tice H."/>
            <person name="Pitluck S."/>
            <person name="Saunders E."/>
            <person name="Brettin T."/>
            <person name="Bruce D."/>
            <person name="Han C."/>
            <person name="Tapia R."/>
            <person name="Schmutz J."/>
            <person name="Larimer F."/>
            <person name="Land M."/>
            <person name="Hauser L."/>
            <person name="Kyrpides N."/>
            <person name="Mikhailova N."/>
            <person name="Hoff W."/>
            <person name="Richardson P."/>
        </authorList>
    </citation>
    <scope>NUCLEOTIDE SEQUENCE [LARGE SCALE GENOMIC DNA]</scope>
    <source>
        <strain evidence="3">DSM 244 / SL1</strain>
    </source>
</reference>
<keyword evidence="1" id="KW-0812">Transmembrane</keyword>
<gene>
    <name evidence="2" type="ordered locus">Hhal_0593</name>
</gene>
<feature type="transmembrane region" description="Helical" evidence="1">
    <location>
        <begin position="251"/>
        <end position="271"/>
    </location>
</feature>
<evidence type="ECO:0000313" key="3">
    <source>
        <dbReference type="Proteomes" id="UP000000647"/>
    </source>
</evidence>
<evidence type="ECO:0000256" key="1">
    <source>
        <dbReference type="SAM" id="Phobius"/>
    </source>
</evidence>
<accession>A1WUL7</accession>
<evidence type="ECO:0000313" key="2">
    <source>
        <dbReference type="EMBL" id="ABM61379.1"/>
    </source>
</evidence>
<dbReference type="STRING" id="349124.Hhal_0593"/>
<sequence>MFHRLPKDLGENYSPLYWLAALGAGGLTVSFFMWLMFWVPSEGMVPFFEDIAAALQSGHTGLQTAIVLAWAGILAMAFIHFRLLFWNIREHRRFLRTDAYLKNMRGNRTEVQLLAAPLTVAMTINVGFVLGMVFVPGLSAIVEWLFPAAMVAFLVVGGWALRQLGDFWGRVLTESDCDCAADNSLAQALPAFALSMVGVGLAAPAGMSSVPATAAFSLALSSFFLIAAVITGAVMLVLGIRAMMEQNANPISAPSLWIGVPVLTIIGITLVRQTAGIEAHFGAEAGGVQTLGLLTYFLAAQVALLLLGWVVLRRFNYFGRFVVGPERSAGSYTLVCPGVALAVMIHFFTNVGLAHHGVIETYGAAYWALTAIALTVQAATIGLVLQLNRKHFRVDAGSRQQFGASAAGSSS</sequence>
<feature type="transmembrane region" description="Helical" evidence="1">
    <location>
        <begin position="16"/>
        <end position="39"/>
    </location>
</feature>
<feature type="transmembrane region" description="Helical" evidence="1">
    <location>
        <begin position="291"/>
        <end position="312"/>
    </location>
</feature>